<dbReference type="RefSeq" id="XP_013417062.1">
    <property type="nucleotide sequence ID" value="XM_013561608.2"/>
</dbReference>
<dbReference type="AlphaFoldDB" id="A0A1S3K3G3"/>
<organism evidence="2 3">
    <name type="scientific">Lingula anatina</name>
    <name type="common">Brachiopod</name>
    <name type="synonym">Lingula unguis</name>
    <dbReference type="NCBI Taxonomy" id="7574"/>
    <lineage>
        <taxon>Eukaryota</taxon>
        <taxon>Metazoa</taxon>
        <taxon>Spiralia</taxon>
        <taxon>Lophotrochozoa</taxon>
        <taxon>Brachiopoda</taxon>
        <taxon>Linguliformea</taxon>
        <taxon>Lingulata</taxon>
        <taxon>Lingulida</taxon>
        <taxon>Linguloidea</taxon>
        <taxon>Lingulidae</taxon>
        <taxon>Lingula</taxon>
    </lineage>
</organism>
<dbReference type="KEGG" id="lak:106178440"/>
<proteinExistence type="predicted"/>
<dbReference type="OrthoDB" id="10021598at2759"/>
<dbReference type="PANTHER" id="PTHR36696:SF1">
    <property type="entry name" value="EF-HAND DOMAIN-CONTAINING PROTEIN"/>
    <property type="match status" value="1"/>
</dbReference>
<feature type="compositionally biased region" description="Basic and acidic residues" evidence="1">
    <location>
        <begin position="415"/>
        <end position="426"/>
    </location>
</feature>
<feature type="compositionally biased region" description="Basic and acidic residues" evidence="1">
    <location>
        <begin position="435"/>
        <end position="447"/>
    </location>
</feature>
<evidence type="ECO:0000256" key="1">
    <source>
        <dbReference type="SAM" id="MobiDB-lite"/>
    </source>
</evidence>
<sequence>MENPADLDASIPWVARGYSNTLQSKKYGRTIKDGETNFLLCAEDDVHLSTDLKTSTPVQKQAQQVRQRPKSASAAYSAYSRTTPPRPQSATVTGGWRKPRPLSAQRPSSGRPWKVPLGEDGKKRRAWSAGPRRPASAVSLNKKSFTLVSRAFEDERLMYEFSPHPNHRFLDRHARCFDHTHIHLQLLLTRPQTACRHCGEFRCPMGDCAYGTNSTVVSPGSRPRSAAGVRDPPETEYEQYIAYTRPARPSTAPPGGRRGLAEREPVTRGHIPHFCNFVQSAILHERDHSTEIHHHDHHHHHHQYSDVDIDRKDSSSQGHGGRRSARPSTEPEYVRPESPAVSEVEVKEEDDWDEKIDVTIVDKENEPEFQNDPEIRNITPPPIPHPPLHPPPKPCSVWMETPPVKKPVPPPLPKPVEKHKPVENPKRVCVKKEKRPVERERQKREMEPPEPVKAAEPEPPPPPPPPEPVEESKPQVKERPVVGPPDLPELKPAERPATPVKQPTPTPPKHPIQGGVDVVKVDPLELLDLEMKLRRREYEMMESNDQGFQRPKGQNWMSTRMALSKQASRFELPMDMKLLETMNPQDYLREYCKVSSKRTAIYKKFFDKHREKTFNVTFQKLDTVLNDVLAHPIGKETFQDVCSLVQLDENTSIDYKLFAGIAALCERLLYTRFITEDTADMVEYQKERIECADFTALEWKFQGIQANPEVKKLLWSIAT</sequence>
<accession>A0A1S3K3G3</accession>
<feature type="compositionally biased region" description="Basic and acidic residues" evidence="1">
    <location>
        <begin position="303"/>
        <end position="314"/>
    </location>
</feature>
<keyword evidence="2" id="KW-1185">Reference proteome</keyword>
<name>A0A1S3K3G3_LINAN</name>
<evidence type="ECO:0000313" key="2">
    <source>
        <dbReference type="Proteomes" id="UP000085678"/>
    </source>
</evidence>
<feature type="compositionally biased region" description="Pro residues" evidence="1">
    <location>
        <begin position="379"/>
        <end position="394"/>
    </location>
</feature>
<feature type="region of interest" description="Disordered" evidence="1">
    <location>
        <begin position="52"/>
        <end position="133"/>
    </location>
</feature>
<feature type="compositionally biased region" description="Low complexity" evidence="1">
    <location>
        <begin position="71"/>
        <end position="80"/>
    </location>
</feature>
<feature type="compositionally biased region" description="Polar residues" evidence="1">
    <location>
        <begin position="52"/>
        <end position="66"/>
    </location>
</feature>
<dbReference type="Proteomes" id="UP000085678">
    <property type="component" value="Unplaced"/>
</dbReference>
<feature type="region of interest" description="Disordered" evidence="1">
    <location>
        <begin position="292"/>
        <end position="515"/>
    </location>
</feature>
<gene>
    <name evidence="3" type="primary">LOC106178440</name>
</gene>
<dbReference type="PANTHER" id="PTHR36696">
    <property type="entry name" value="AGAP012002-PA"/>
    <property type="match status" value="1"/>
</dbReference>
<feature type="compositionally biased region" description="Basic and acidic residues" evidence="1">
    <location>
        <begin position="355"/>
        <end position="366"/>
    </location>
</feature>
<dbReference type="InParanoid" id="A0A1S3K3G3"/>
<dbReference type="STRING" id="7574.A0A1S3K3G3"/>
<dbReference type="GeneID" id="106178440"/>
<protein>
    <submittedName>
        <fullName evidence="3">Serine/arginine repetitive matrix protein 1</fullName>
    </submittedName>
</protein>
<reference evidence="3" key="2">
    <citation type="submission" date="2025-08" db="UniProtKB">
        <authorList>
            <consortium name="RefSeq"/>
        </authorList>
    </citation>
    <scope>IDENTIFICATION</scope>
</reference>
<evidence type="ECO:0000313" key="3">
    <source>
        <dbReference type="RefSeq" id="XP_013417062.1"/>
    </source>
</evidence>
<feature type="compositionally biased region" description="Basic and acidic residues" evidence="1">
    <location>
        <begin position="470"/>
        <end position="480"/>
    </location>
</feature>
<reference evidence="3" key="1">
    <citation type="journal article" date="2015" name="Nat. Commun.">
        <title>The Lingula genome provides insights into brachiopod evolution and the origin of phosphate biomineralization.</title>
        <authorList>
            <person name="Luo Y.J."/>
            <person name="Takeuchi T."/>
            <person name="Koyanagi R."/>
            <person name="Yamada L."/>
            <person name="Kanda M."/>
            <person name="Khalturina M."/>
            <person name="Fujie M."/>
            <person name="Yamasaki S.I."/>
            <person name="Endo K."/>
            <person name="Satoh N."/>
        </authorList>
    </citation>
    <scope>NUCLEOTIDE SEQUENCE</scope>
</reference>
<feature type="compositionally biased region" description="Pro residues" evidence="1">
    <location>
        <begin position="457"/>
        <end position="467"/>
    </location>
</feature>
<feature type="compositionally biased region" description="Pro residues" evidence="1">
    <location>
        <begin position="404"/>
        <end position="414"/>
    </location>
</feature>